<dbReference type="InterPro" id="IPR041966">
    <property type="entry name" value="LOTUS-like"/>
</dbReference>
<keyword evidence="3 7" id="KW-0863">Zinc-finger</keyword>
<feature type="repeat" description="ANK" evidence="6">
    <location>
        <begin position="115"/>
        <end position="147"/>
    </location>
</feature>
<feature type="repeat" description="ANK" evidence="6">
    <location>
        <begin position="406"/>
        <end position="438"/>
    </location>
</feature>
<evidence type="ECO:0000313" key="12">
    <source>
        <dbReference type="Proteomes" id="UP001418222"/>
    </source>
</evidence>
<organism evidence="11 12">
    <name type="scientific">Platanthera zijinensis</name>
    <dbReference type="NCBI Taxonomy" id="2320716"/>
    <lineage>
        <taxon>Eukaryota</taxon>
        <taxon>Viridiplantae</taxon>
        <taxon>Streptophyta</taxon>
        <taxon>Embryophyta</taxon>
        <taxon>Tracheophyta</taxon>
        <taxon>Spermatophyta</taxon>
        <taxon>Magnoliopsida</taxon>
        <taxon>Liliopsida</taxon>
        <taxon>Asparagales</taxon>
        <taxon>Orchidaceae</taxon>
        <taxon>Orchidoideae</taxon>
        <taxon>Orchideae</taxon>
        <taxon>Orchidinae</taxon>
        <taxon>Platanthera</taxon>
    </lineage>
</organism>
<feature type="region of interest" description="Disordered" evidence="8">
    <location>
        <begin position="618"/>
        <end position="647"/>
    </location>
</feature>
<dbReference type="AlphaFoldDB" id="A0AAP0G482"/>
<dbReference type="PROSITE" id="PS50297">
    <property type="entry name" value="ANK_REP_REGION"/>
    <property type="match status" value="2"/>
</dbReference>
<dbReference type="PANTHER" id="PTHR24203">
    <property type="entry name" value="ANKYRIN REPEAT FAMILY PROTEIN"/>
    <property type="match status" value="1"/>
</dbReference>
<sequence>MAENALLEIDGNNEKSLYGHYTCGFKAEASAQFISLEKQLTEMVWQDDSSGLISLVKKNPDDSQEFPCPKDVGLDPTVAARLLQLACKLDSVACTRVLVEGQTGADLNINEMDVFGRSPLHNAAEMLSAKCIDLLLGKHARTDLRSMDGDALLPLEIALASHRVHANWSPKESVEKLLVSLNDMDLNAIRLLVAATKNLTELSSMMAVKGQVIELASLFLVDEDKVKGEATFTRKSGSSLETNTTMYELVLNELLKLLEMAKDGRNWKSIHMIYEKRQALLRQIELLHLFGVASMASSGDKKALLPLLRASQAGDELLVEVLLKQNVSVNDTNEDGNSSLHCYLKGNAISQNLRILQYLLEHGARVYVHNKLGFTPFHLASLKGNFEALKMLLLHAPEYVDILSVTNETPLFLAVKNNSINCVKLLLQFGASTNALNLRRQRPIDLALAEEMRSILRTVCPKTCKPFIDLKESRELDEKTVICRYFHSPNGCGRGSKCYYSHGEQTQNNEQVVKINELPPWLAAFKKWLPAYLKKACRRLGEGEWYPLSSLKGDFRATCEMELDHESLGFLKLSDFLRSLPGICRMRVISSGIGSPTHMVLQPFYSFPSNEINHWKHASSSSSHSPSSKLLSPTNSRSNSEFSDITSSSNESVLQECVSVEKSGFPDGNPNLWMWEPKPHWLVGGSTFLQYDLWRNFGTSEQETAAGKGTRQPFSYFVHQWDSGLVYSAASLSH</sequence>
<dbReference type="InterPro" id="IPR000571">
    <property type="entry name" value="Znf_CCCH"/>
</dbReference>
<evidence type="ECO:0000259" key="10">
    <source>
        <dbReference type="PROSITE" id="PS51644"/>
    </source>
</evidence>
<dbReference type="CDD" id="cd08824">
    <property type="entry name" value="LOTUS"/>
    <property type="match status" value="1"/>
</dbReference>
<dbReference type="PROSITE" id="PS50103">
    <property type="entry name" value="ZF_C3H1"/>
    <property type="match status" value="1"/>
</dbReference>
<evidence type="ECO:0000256" key="7">
    <source>
        <dbReference type="PROSITE-ProRule" id="PRU00723"/>
    </source>
</evidence>
<dbReference type="SUPFAM" id="SSF90229">
    <property type="entry name" value="CCCH zinc finger"/>
    <property type="match status" value="1"/>
</dbReference>
<dbReference type="SMART" id="SM00356">
    <property type="entry name" value="ZnF_C3H1"/>
    <property type="match status" value="1"/>
</dbReference>
<feature type="domain" description="C3H1-type" evidence="9">
    <location>
        <begin position="477"/>
        <end position="505"/>
    </location>
</feature>
<dbReference type="InterPro" id="IPR025605">
    <property type="entry name" value="OST-HTH/LOTUS_dom"/>
</dbReference>
<keyword evidence="12" id="KW-1185">Reference proteome</keyword>
<dbReference type="Gene3D" id="3.30.420.610">
    <property type="entry name" value="LOTUS domain-like"/>
    <property type="match status" value="1"/>
</dbReference>
<dbReference type="SMART" id="SM00248">
    <property type="entry name" value="ANK"/>
    <property type="match status" value="5"/>
</dbReference>
<evidence type="ECO:0000256" key="4">
    <source>
        <dbReference type="ARBA" id="ARBA00022833"/>
    </source>
</evidence>
<dbReference type="Pfam" id="PF12872">
    <property type="entry name" value="OST-HTH"/>
    <property type="match status" value="1"/>
</dbReference>
<dbReference type="InterPro" id="IPR036855">
    <property type="entry name" value="Znf_CCCH_sf"/>
</dbReference>
<dbReference type="Pfam" id="PF12796">
    <property type="entry name" value="Ank_2"/>
    <property type="match status" value="1"/>
</dbReference>
<dbReference type="Gene3D" id="4.10.1000.10">
    <property type="entry name" value="Zinc finger, CCCH-type"/>
    <property type="match status" value="1"/>
</dbReference>
<reference evidence="11 12" key="1">
    <citation type="journal article" date="2022" name="Nat. Plants">
        <title>Genomes of leafy and leafless Platanthera orchids illuminate the evolution of mycoheterotrophy.</title>
        <authorList>
            <person name="Li M.H."/>
            <person name="Liu K.W."/>
            <person name="Li Z."/>
            <person name="Lu H.C."/>
            <person name="Ye Q.L."/>
            <person name="Zhang D."/>
            <person name="Wang J.Y."/>
            <person name="Li Y.F."/>
            <person name="Zhong Z.M."/>
            <person name="Liu X."/>
            <person name="Yu X."/>
            <person name="Liu D.K."/>
            <person name="Tu X.D."/>
            <person name="Liu B."/>
            <person name="Hao Y."/>
            <person name="Liao X.Y."/>
            <person name="Jiang Y.T."/>
            <person name="Sun W.H."/>
            <person name="Chen J."/>
            <person name="Chen Y.Q."/>
            <person name="Ai Y."/>
            <person name="Zhai J.W."/>
            <person name="Wu S.S."/>
            <person name="Zhou Z."/>
            <person name="Hsiao Y.Y."/>
            <person name="Wu W.L."/>
            <person name="Chen Y.Y."/>
            <person name="Lin Y.F."/>
            <person name="Hsu J.L."/>
            <person name="Li C.Y."/>
            <person name="Wang Z.W."/>
            <person name="Zhao X."/>
            <person name="Zhong W.Y."/>
            <person name="Ma X.K."/>
            <person name="Ma L."/>
            <person name="Huang J."/>
            <person name="Chen G.Z."/>
            <person name="Huang M.Z."/>
            <person name="Huang L."/>
            <person name="Peng D.H."/>
            <person name="Luo Y.B."/>
            <person name="Zou S.Q."/>
            <person name="Chen S.P."/>
            <person name="Lan S."/>
            <person name="Tsai W.C."/>
            <person name="Van de Peer Y."/>
            <person name="Liu Z.J."/>
        </authorList>
    </citation>
    <scope>NUCLEOTIDE SEQUENCE [LARGE SCALE GENOMIC DNA]</scope>
    <source>
        <strain evidence="11">Lor287</strain>
    </source>
</reference>
<feature type="compositionally biased region" description="Polar residues" evidence="8">
    <location>
        <begin position="634"/>
        <end position="647"/>
    </location>
</feature>
<evidence type="ECO:0000256" key="6">
    <source>
        <dbReference type="PROSITE-ProRule" id="PRU00023"/>
    </source>
</evidence>
<keyword evidence="5 6" id="KW-0040">ANK repeat</keyword>
<feature type="compositionally biased region" description="Low complexity" evidence="8">
    <location>
        <begin position="618"/>
        <end position="633"/>
    </location>
</feature>
<keyword evidence="4 7" id="KW-0862">Zinc</keyword>
<dbReference type="PROSITE" id="PS51644">
    <property type="entry name" value="HTH_OST"/>
    <property type="match status" value="1"/>
</dbReference>
<dbReference type="InterPro" id="IPR002110">
    <property type="entry name" value="Ankyrin_rpt"/>
</dbReference>
<protein>
    <submittedName>
        <fullName evidence="11">Uncharacterized protein</fullName>
    </submittedName>
</protein>
<dbReference type="EMBL" id="JBBWWQ010000011">
    <property type="protein sequence ID" value="KAK8936287.1"/>
    <property type="molecule type" value="Genomic_DNA"/>
</dbReference>
<comment type="caution">
    <text evidence="11">The sequence shown here is derived from an EMBL/GenBank/DDBJ whole genome shotgun (WGS) entry which is preliminary data.</text>
</comment>
<dbReference type="PRINTS" id="PR01415">
    <property type="entry name" value="ANKYRIN"/>
</dbReference>
<dbReference type="Proteomes" id="UP001418222">
    <property type="component" value="Unassembled WGS sequence"/>
</dbReference>
<accession>A0AAP0G482</accession>
<proteinExistence type="predicted"/>
<dbReference type="GO" id="GO:0008270">
    <property type="term" value="F:zinc ion binding"/>
    <property type="evidence" value="ECO:0007669"/>
    <property type="project" value="UniProtKB-KW"/>
</dbReference>
<evidence type="ECO:0000256" key="3">
    <source>
        <dbReference type="ARBA" id="ARBA00022771"/>
    </source>
</evidence>
<dbReference type="Pfam" id="PF00023">
    <property type="entry name" value="Ank"/>
    <property type="match status" value="1"/>
</dbReference>
<evidence type="ECO:0000256" key="2">
    <source>
        <dbReference type="ARBA" id="ARBA00022737"/>
    </source>
</evidence>
<feature type="repeat" description="ANK" evidence="6">
    <location>
        <begin position="372"/>
        <end position="393"/>
    </location>
</feature>
<evidence type="ECO:0000256" key="5">
    <source>
        <dbReference type="ARBA" id="ARBA00023043"/>
    </source>
</evidence>
<keyword evidence="2" id="KW-0677">Repeat</keyword>
<evidence type="ECO:0000259" key="9">
    <source>
        <dbReference type="PROSITE" id="PS50103"/>
    </source>
</evidence>
<dbReference type="PROSITE" id="PS50088">
    <property type="entry name" value="ANK_REPEAT"/>
    <property type="match status" value="4"/>
</dbReference>
<feature type="zinc finger region" description="C3H1-type" evidence="7">
    <location>
        <begin position="477"/>
        <end position="505"/>
    </location>
</feature>
<gene>
    <name evidence="11" type="ORF">KSP39_PZI013401</name>
</gene>
<dbReference type="GO" id="GO:0010468">
    <property type="term" value="P:regulation of gene expression"/>
    <property type="evidence" value="ECO:0007669"/>
    <property type="project" value="UniProtKB-ARBA"/>
</dbReference>
<evidence type="ECO:0000256" key="1">
    <source>
        <dbReference type="ARBA" id="ARBA00022723"/>
    </source>
</evidence>
<evidence type="ECO:0000313" key="11">
    <source>
        <dbReference type="EMBL" id="KAK8936287.1"/>
    </source>
</evidence>
<dbReference type="InterPro" id="IPR036770">
    <property type="entry name" value="Ankyrin_rpt-contain_sf"/>
</dbReference>
<evidence type="ECO:0000256" key="8">
    <source>
        <dbReference type="SAM" id="MobiDB-lite"/>
    </source>
</evidence>
<feature type="domain" description="HTH OST-type" evidence="10">
    <location>
        <begin position="525"/>
        <end position="603"/>
    </location>
</feature>
<keyword evidence="1 7" id="KW-0479">Metal-binding</keyword>
<dbReference type="PANTHER" id="PTHR24203:SF86">
    <property type="entry name" value="PROTEASOME 26S SUBUNIT, NON-ATPASE 10"/>
    <property type="match status" value="1"/>
</dbReference>
<feature type="repeat" description="ANK" evidence="6">
    <location>
        <begin position="335"/>
        <end position="371"/>
    </location>
</feature>
<name>A0AAP0G482_9ASPA</name>
<dbReference type="Gene3D" id="1.25.40.20">
    <property type="entry name" value="Ankyrin repeat-containing domain"/>
    <property type="match status" value="2"/>
</dbReference>
<dbReference type="SUPFAM" id="SSF48403">
    <property type="entry name" value="Ankyrin repeat"/>
    <property type="match status" value="1"/>
</dbReference>